<keyword evidence="13" id="KW-1185">Reference proteome</keyword>
<proteinExistence type="inferred from homology"/>
<dbReference type="HOGENOM" id="CLU_002929_4_3_6"/>
<feature type="region of interest" description="Disordered" evidence="9">
    <location>
        <begin position="757"/>
        <end position="853"/>
    </location>
</feature>
<dbReference type="PANTHER" id="PTHR42785">
    <property type="entry name" value="DNA TOPOISOMERASE, TYPE IA, CORE"/>
    <property type="match status" value="1"/>
</dbReference>
<dbReference type="SMART" id="SM00437">
    <property type="entry name" value="TOP1Ac"/>
    <property type="match status" value="1"/>
</dbReference>
<dbReference type="HAMAP" id="MF_00952">
    <property type="entry name" value="Topoisom_1_prok"/>
    <property type="match status" value="1"/>
</dbReference>
<evidence type="ECO:0000259" key="10">
    <source>
        <dbReference type="PROSITE" id="PS50880"/>
    </source>
</evidence>
<dbReference type="Pfam" id="PF01751">
    <property type="entry name" value="Toprim"/>
    <property type="match status" value="1"/>
</dbReference>
<name>W0DLJ5_9GAMM</name>
<feature type="domain" description="Toprim" evidence="10">
    <location>
        <begin position="3"/>
        <end position="118"/>
    </location>
</feature>
<feature type="compositionally biased region" description="Basic and acidic residues" evidence="9">
    <location>
        <begin position="823"/>
        <end position="832"/>
    </location>
</feature>
<dbReference type="SMART" id="SM00493">
    <property type="entry name" value="TOPRIM"/>
    <property type="match status" value="1"/>
</dbReference>
<dbReference type="InterPro" id="IPR000380">
    <property type="entry name" value="Topo_IA"/>
</dbReference>
<evidence type="ECO:0000256" key="6">
    <source>
        <dbReference type="ARBA" id="ARBA00023125"/>
    </source>
</evidence>
<dbReference type="OrthoDB" id="9804262at2"/>
<feature type="compositionally biased region" description="Low complexity" evidence="9">
    <location>
        <begin position="784"/>
        <end position="795"/>
    </location>
</feature>
<dbReference type="PROSITE" id="PS52039">
    <property type="entry name" value="TOPO_IA_2"/>
    <property type="match status" value="1"/>
</dbReference>
<evidence type="ECO:0000259" key="11">
    <source>
        <dbReference type="PROSITE" id="PS52039"/>
    </source>
</evidence>
<feature type="site" description="Interaction with DNA" evidence="8">
    <location>
        <position position="143"/>
    </location>
</feature>
<dbReference type="PRINTS" id="PR00417">
    <property type="entry name" value="PRTPISMRASEI"/>
</dbReference>
<dbReference type="InterPro" id="IPR013826">
    <property type="entry name" value="Topo_IA_cen_sub3"/>
</dbReference>
<keyword evidence="6 8" id="KW-0238">DNA-binding</keyword>
<feature type="site" description="Interaction with DNA" evidence="8">
    <location>
        <position position="504"/>
    </location>
</feature>
<feature type="site" description="Interaction with DNA" evidence="8">
    <location>
        <position position="144"/>
    </location>
</feature>
<comment type="caution">
    <text evidence="8">Lacks conserved residue(s) required for the propagation of feature annotation.</text>
</comment>
<evidence type="ECO:0000256" key="2">
    <source>
        <dbReference type="ARBA" id="ARBA00009446"/>
    </source>
</evidence>
<evidence type="ECO:0000256" key="9">
    <source>
        <dbReference type="SAM" id="MobiDB-lite"/>
    </source>
</evidence>
<feature type="region of interest" description="Disordered" evidence="9">
    <location>
        <begin position="337"/>
        <end position="360"/>
    </location>
</feature>
<feature type="active site" description="O-(5'-phospho-DNA)-tyrosine intermediate" evidence="8">
    <location>
        <position position="307"/>
    </location>
</feature>
<dbReference type="SUPFAM" id="SSF56712">
    <property type="entry name" value="Prokaryotic type I DNA topoisomerase"/>
    <property type="match status" value="1"/>
</dbReference>
<comment type="function">
    <text evidence="8">Releases the supercoiling and torsional tension of DNA, which is introduced during the DNA replication and transcription, by transiently cleaving and rejoining one strand of the DNA duplex. Introduces a single-strand break via transesterification at a target site in duplex DNA. The scissile phosphodiester is attacked by the catalytic tyrosine of the enzyme, resulting in the formation of a DNA-(5'-phosphotyrosyl)-enzyme intermediate and the expulsion of a 3'-OH DNA strand. The free DNA strand then undergoes passage around the unbroken strand, thus removing DNA supercoils. Finally, in the religation step, the DNA 3'-OH attacks the covalent intermediate to expel the active-site tyrosine and restore the DNA phosphodiester backbone.</text>
</comment>
<evidence type="ECO:0000256" key="7">
    <source>
        <dbReference type="ARBA" id="ARBA00023235"/>
    </source>
</evidence>
<dbReference type="CDD" id="cd00186">
    <property type="entry name" value="TOP1Ac"/>
    <property type="match status" value="1"/>
</dbReference>
<dbReference type="SMART" id="SM00436">
    <property type="entry name" value="TOP1Bc"/>
    <property type="match status" value="1"/>
</dbReference>
<dbReference type="InterPro" id="IPR013825">
    <property type="entry name" value="Topo_IA_cen_sub2"/>
</dbReference>
<feature type="region of interest" description="Interaction with DNA" evidence="8">
    <location>
        <begin position="167"/>
        <end position="172"/>
    </location>
</feature>
<evidence type="ECO:0000256" key="3">
    <source>
        <dbReference type="ARBA" id="ARBA00022723"/>
    </source>
</evidence>
<dbReference type="Proteomes" id="UP000005289">
    <property type="component" value="Chromosome"/>
</dbReference>
<dbReference type="NCBIfam" id="NF006451">
    <property type="entry name" value="PRK08780.1"/>
    <property type="match status" value="1"/>
</dbReference>
<feature type="site" description="Interaction with DNA" evidence="8">
    <location>
        <position position="309"/>
    </location>
</feature>
<dbReference type="STRING" id="713585.THITH_15605"/>
<dbReference type="PROSITE" id="PS50880">
    <property type="entry name" value="TOPRIM"/>
    <property type="match status" value="1"/>
</dbReference>
<keyword evidence="7 8" id="KW-0413">Isomerase</keyword>
<dbReference type="EMBL" id="CP007029">
    <property type="protein sequence ID" value="AHE99469.1"/>
    <property type="molecule type" value="Genomic_DNA"/>
</dbReference>
<dbReference type="InterPro" id="IPR006171">
    <property type="entry name" value="TOPRIM_dom"/>
</dbReference>
<feature type="site" description="Interaction with DNA" evidence="8">
    <location>
        <position position="33"/>
    </location>
</feature>
<keyword evidence="4" id="KW-0460">Magnesium</keyword>
<evidence type="ECO:0000256" key="4">
    <source>
        <dbReference type="ARBA" id="ARBA00022842"/>
    </source>
</evidence>
<dbReference type="GO" id="GO:0003677">
    <property type="term" value="F:DNA binding"/>
    <property type="evidence" value="ECO:0007669"/>
    <property type="project" value="UniProtKB-KW"/>
</dbReference>
<dbReference type="InterPro" id="IPR003601">
    <property type="entry name" value="Topo_IA_2"/>
</dbReference>
<dbReference type="GO" id="GO:0046872">
    <property type="term" value="F:metal ion binding"/>
    <property type="evidence" value="ECO:0007669"/>
    <property type="project" value="UniProtKB-KW"/>
</dbReference>
<comment type="similarity">
    <text evidence="2 8">Belongs to the type IA topoisomerase family.</text>
</comment>
<evidence type="ECO:0000313" key="12">
    <source>
        <dbReference type="EMBL" id="AHE99469.1"/>
    </source>
</evidence>
<keyword evidence="3" id="KW-0479">Metal-binding</keyword>
<organism evidence="12 13">
    <name type="scientific">Thioalkalivibrio paradoxus ARh 1</name>
    <dbReference type="NCBI Taxonomy" id="713585"/>
    <lineage>
        <taxon>Bacteria</taxon>
        <taxon>Pseudomonadati</taxon>
        <taxon>Pseudomonadota</taxon>
        <taxon>Gammaproteobacteria</taxon>
        <taxon>Chromatiales</taxon>
        <taxon>Ectothiorhodospiraceae</taxon>
        <taxon>Thioalkalivibrio</taxon>
    </lineage>
</organism>
<dbReference type="InterPro" id="IPR023405">
    <property type="entry name" value="Topo_IA_core_domain"/>
</dbReference>
<sequence>MSKNLVIVESPAKAKTIGKYLGPDFTVLASYGHVRDLVPKEGAVDPDAGFRMNYEVIERNEKQLQAIARALKGSDALILATDPDREGEAISWHLLEILRERGLLGERTVKRVVFHEITKKAIQEAVAHPRGLSTDLINAQQARRALDYLVGFNLSPLLWRKIKRGLSAGRVQSPALRMICEREDAIERFETREYWTLDAQARRGEQPFTARLTHLDGQKLDQFDLNTEALASDARQRLLDAAQGSLRVISVEKKQRKRNPAAPFTTSTLQQEASRKLGFTASRTMRVAQQLYEGIDLGSGAIGLITYMRTDSVTLAGEAIAEIRGLIEERYGADNLPSSPRQYKTKSKNAQEAHEAIRPTSVRRLPEEVRQRLTSDQARLYELIWKRTMACQMVHATFDTVAADLAPGETAHRFRATGSTLRHAGFIAVYQEGRDEAGADEDEDRRLPELTEGMVVDLLDVSADQHFTEPPPRYTEASLVKTLEEYGIGRPSTYASIISTLQSREYVEMDGKRFLPTDIGRIVNAFLTQHFTRYVDYDFTANLEDELDDIARGEKDWIPVLDGFWKDFRDQVEDKAVSVSRAEAVQSRELGTDPKSGRPVSVRMGRYGPIVQIGTRDDEEKPRFAGLLPGQKMDQVTLEEALALFKLPRDLGETPEGEPVQVNVGRFGPYVKYGRKFASLGPDDDVWTIELPRALEIVAEKKALDAQKHIQSFPEHGIEVLNGRYGPYITDGTKNAKIPKDREPASLTLEECRELLAAAPERRGRRGAKTGSKAGDNTKKTAAKKTAATQGNGKTAAKKSTTKATTKSTTRKNTTGKASSRKTAADKTDPKKPAKAAARRTGTGSRPDAVSGN</sequence>
<feature type="domain" description="Topo IA-type catalytic" evidence="11">
    <location>
        <begin position="133"/>
        <end position="572"/>
    </location>
</feature>
<dbReference type="InterPro" id="IPR003602">
    <property type="entry name" value="Topo_IA_DNA-bd_dom"/>
</dbReference>
<dbReference type="Pfam" id="PF13368">
    <property type="entry name" value="Toprim_C_rpt"/>
    <property type="match status" value="3"/>
</dbReference>
<dbReference type="Gene3D" id="1.10.460.10">
    <property type="entry name" value="Topoisomerase I, domain 2"/>
    <property type="match status" value="1"/>
</dbReference>
<dbReference type="InterPro" id="IPR013824">
    <property type="entry name" value="Topo_IA_cen_sub1"/>
</dbReference>
<dbReference type="InterPro" id="IPR023406">
    <property type="entry name" value="Topo_IA_AS"/>
</dbReference>
<dbReference type="NCBIfam" id="TIGR01051">
    <property type="entry name" value="topA_bact"/>
    <property type="match status" value="1"/>
</dbReference>
<feature type="compositionally biased region" description="Low complexity" evidence="9">
    <location>
        <begin position="802"/>
        <end position="817"/>
    </location>
</feature>
<evidence type="ECO:0000256" key="1">
    <source>
        <dbReference type="ARBA" id="ARBA00000213"/>
    </source>
</evidence>
<comment type="catalytic activity">
    <reaction evidence="1 8">
        <text>ATP-independent breakage of single-stranded DNA, followed by passage and rejoining.</text>
        <dbReference type="EC" id="5.6.2.1"/>
    </reaction>
</comment>
<dbReference type="AlphaFoldDB" id="W0DLJ5"/>
<dbReference type="InterPro" id="IPR005733">
    <property type="entry name" value="TopoI_bac-type"/>
</dbReference>
<dbReference type="Gene3D" id="1.10.290.10">
    <property type="entry name" value="Topoisomerase I, domain 4"/>
    <property type="match status" value="1"/>
</dbReference>
<dbReference type="GO" id="GO:0006265">
    <property type="term" value="P:DNA topological change"/>
    <property type="evidence" value="ECO:0007669"/>
    <property type="project" value="UniProtKB-UniRule"/>
</dbReference>
<keyword evidence="5 8" id="KW-0799">Topoisomerase</keyword>
<evidence type="ECO:0000256" key="5">
    <source>
        <dbReference type="ARBA" id="ARBA00023029"/>
    </source>
</evidence>
<comment type="subunit">
    <text evidence="8">Monomer.</text>
</comment>
<dbReference type="Gene3D" id="3.40.50.140">
    <property type="match status" value="1"/>
</dbReference>
<accession>W0DLJ5</accession>
<dbReference type="InterPro" id="IPR025589">
    <property type="entry name" value="Toprim_C_rpt"/>
</dbReference>
<dbReference type="CDD" id="cd03363">
    <property type="entry name" value="TOPRIM_TopoIA_TopoI"/>
    <property type="match status" value="1"/>
</dbReference>
<dbReference type="Gene3D" id="2.70.20.10">
    <property type="entry name" value="Topoisomerase I, domain 3"/>
    <property type="match status" value="1"/>
</dbReference>
<feature type="site" description="Interaction with DNA" evidence="8">
    <location>
        <position position="159"/>
    </location>
</feature>
<dbReference type="KEGG" id="tti:THITH_15605"/>
<protein>
    <recommendedName>
        <fullName evidence="8">DNA topoisomerase 1</fullName>
        <ecNumber evidence="8">5.6.2.1</ecNumber>
    </recommendedName>
    <alternativeName>
        <fullName evidence="8">DNA topoisomerase I</fullName>
    </alternativeName>
</protein>
<dbReference type="Pfam" id="PF01131">
    <property type="entry name" value="Topoisom_bac"/>
    <property type="match status" value="1"/>
</dbReference>
<gene>
    <name evidence="8" type="primary">topA</name>
    <name evidence="12" type="ORF">THITH_15605</name>
</gene>
<dbReference type="PANTHER" id="PTHR42785:SF1">
    <property type="entry name" value="DNA TOPOISOMERASE"/>
    <property type="match status" value="1"/>
</dbReference>
<dbReference type="GO" id="GO:0003917">
    <property type="term" value="F:DNA topoisomerase type I (single strand cut, ATP-independent) activity"/>
    <property type="evidence" value="ECO:0007669"/>
    <property type="project" value="UniProtKB-UniRule"/>
</dbReference>
<dbReference type="EC" id="5.6.2.1" evidence="8"/>
<dbReference type="RefSeq" id="WP_006746967.1">
    <property type="nucleotide sequence ID" value="NZ_CP007029.1"/>
</dbReference>
<reference evidence="12 13" key="1">
    <citation type="submission" date="2013-12" db="EMBL/GenBank/DDBJ databases">
        <authorList>
            <consortium name="DOE Joint Genome Institute"/>
            <person name="Muyzer G."/>
            <person name="Huntemann M."/>
            <person name="Han J."/>
            <person name="Chen A."/>
            <person name="Kyrpides N."/>
            <person name="Mavromatis K."/>
            <person name="Markowitz V."/>
            <person name="Palaniappan K."/>
            <person name="Ivanova N."/>
            <person name="Schaumberg A."/>
            <person name="Pati A."/>
            <person name="Liolios K."/>
            <person name="Nordberg H.P."/>
            <person name="Cantor M.N."/>
            <person name="Hua S.X."/>
            <person name="Woyke T."/>
        </authorList>
    </citation>
    <scope>NUCLEOTIDE SEQUENCE [LARGE SCALE GENOMIC DNA]</scope>
    <source>
        <strain evidence="12 13">ARh 1</strain>
    </source>
</reference>
<evidence type="ECO:0000256" key="8">
    <source>
        <dbReference type="HAMAP-Rule" id="MF_00952"/>
    </source>
</evidence>
<feature type="site" description="Interaction with DNA" evidence="8">
    <location>
        <position position="147"/>
    </location>
</feature>
<dbReference type="InterPro" id="IPR034149">
    <property type="entry name" value="TOPRIM_TopoI"/>
</dbReference>
<dbReference type="PROSITE" id="PS00396">
    <property type="entry name" value="TOPO_IA_1"/>
    <property type="match status" value="1"/>
</dbReference>
<dbReference type="InterPro" id="IPR028612">
    <property type="entry name" value="Topoisom_1_IA"/>
</dbReference>
<evidence type="ECO:0000313" key="13">
    <source>
        <dbReference type="Proteomes" id="UP000005289"/>
    </source>
</evidence>
<dbReference type="InterPro" id="IPR013497">
    <property type="entry name" value="Topo_IA_cen"/>
</dbReference>